<organism evidence="2 3">
    <name type="scientific">Aureimonas endophytica</name>
    <dbReference type="NCBI Taxonomy" id="2027858"/>
    <lineage>
        <taxon>Bacteria</taxon>
        <taxon>Pseudomonadati</taxon>
        <taxon>Pseudomonadota</taxon>
        <taxon>Alphaproteobacteria</taxon>
        <taxon>Hyphomicrobiales</taxon>
        <taxon>Aurantimonadaceae</taxon>
        <taxon>Aureimonas</taxon>
    </lineage>
</organism>
<evidence type="ECO:0000313" key="3">
    <source>
        <dbReference type="Proteomes" id="UP000644699"/>
    </source>
</evidence>
<feature type="region of interest" description="Disordered" evidence="1">
    <location>
        <begin position="193"/>
        <end position="218"/>
    </location>
</feature>
<protein>
    <submittedName>
        <fullName evidence="2">Uncharacterized protein</fullName>
    </submittedName>
</protein>
<dbReference type="RefSeq" id="WP_188907083.1">
    <property type="nucleotide sequence ID" value="NZ_BMIQ01000001.1"/>
</dbReference>
<dbReference type="AlphaFoldDB" id="A0A916ZFR7"/>
<dbReference type="EMBL" id="BMIQ01000001">
    <property type="protein sequence ID" value="GGD93277.1"/>
    <property type="molecule type" value="Genomic_DNA"/>
</dbReference>
<keyword evidence="3" id="KW-1185">Reference proteome</keyword>
<evidence type="ECO:0000313" key="2">
    <source>
        <dbReference type="EMBL" id="GGD93277.1"/>
    </source>
</evidence>
<comment type="caution">
    <text evidence="2">The sequence shown here is derived from an EMBL/GenBank/DDBJ whole genome shotgun (WGS) entry which is preliminary data.</text>
</comment>
<sequence length="277" mass="30645">MAWSHDIACDIAALRVRLAATRFFLALVRHELLRLKANFDPNQPRVPRGQHEGGRWTRIGGGPFAGSEAAPGIDWQPVGSIGKPSARPVAKPRAEGLDGNVILAQARGGPPQPFRMVQTSRGMMPASPAEEVVYEAARGEAEAIVRFVRQSDPSSRPRETSLFETVRGATRTQYAITREAEAYLNSIRREFLEDRPPRNRTPGIGEDQGLALDPREPPIRTPLDVLAPGGRIIGYRAGRASSHIRTLSKNEFEAVLARITRMRFFSTSSKWLPRIIL</sequence>
<name>A0A916ZFR7_9HYPH</name>
<reference evidence="2" key="2">
    <citation type="submission" date="2020-09" db="EMBL/GenBank/DDBJ databases">
        <authorList>
            <person name="Sun Q."/>
            <person name="Zhou Y."/>
        </authorList>
    </citation>
    <scope>NUCLEOTIDE SEQUENCE</scope>
    <source>
        <strain evidence="2">CGMCC 1.15367</strain>
    </source>
</reference>
<reference evidence="2" key="1">
    <citation type="journal article" date="2014" name="Int. J. Syst. Evol. Microbiol.">
        <title>Complete genome sequence of Corynebacterium casei LMG S-19264T (=DSM 44701T), isolated from a smear-ripened cheese.</title>
        <authorList>
            <consortium name="US DOE Joint Genome Institute (JGI-PGF)"/>
            <person name="Walter F."/>
            <person name="Albersmeier A."/>
            <person name="Kalinowski J."/>
            <person name="Ruckert C."/>
        </authorList>
    </citation>
    <scope>NUCLEOTIDE SEQUENCE</scope>
    <source>
        <strain evidence="2">CGMCC 1.15367</strain>
    </source>
</reference>
<gene>
    <name evidence="2" type="ORF">GCM10011390_10070</name>
</gene>
<accession>A0A916ZFR7</accession>
<proteinExistence type="predicted"/>
<dbReference type="Proteomes" id="UP000644699">
    <property type="component" value="Unassembled WGS sequence"/>
</dbReference>
<evidence type="ECO:0000256" key="1">
    <source>
        <dbReference type="SAM" id="MobiDB-lite"/>
    </source>
</evidence>